<keyword evidence="2" id="KW-1185">Reference proteome</keyword>
<evidence type="ECO:0000313" key="2">
    <source>
        <dbReference type="Proteomes" id="UP000292886"/>
    </source>
</evidence>
<organism evidence="1 2">
    <name type="scientific">Periweissella cryptocerci</name>
    <dbReference type="NCBI Taxonomy" id="2506420"/>
    <lineage>
        <taxon>Bacteria</taxon>
        <taxon>Bacillati</taxon>
        <taxon>Bacillota</taxon>
        <taxon>Bacilli</taxon>
        <taxon>Lactobacillales</taxon>
        <taxon>Lactobacillaceae</taxon>
        <taxon>Periweissella</taxon>
    </lineage>
</organism>
<dbReference type="Proteomes" id="UP000292886">
    <property type="component" value="Chromosome"/>
</dbReference>
<name>A0A4P6YRW2_9LACO</name>
<dbReference type="AlphaFoldDB" id="A0A4P6YRW2"/>
<proteinExistence type="predicted"/>
<reference evidence="2" key="1">
    <citation type="submission" date="2019-03" db="EMBL/GenBank/DDBJ databases">
        <title>Weissella sp. 26KH-42 Genome sequencing.</title>
        <authorList>
            <person name="Heo J."/>
            <person name="Kim S.-J."/>
            <person name="Kim J.-S."/>
            <person name="Hong S.-B."/>
            <person name="Kwon S.-W."/>
        </authorList>
    </citation>
    <scope>NUCLEOTIDE SEQUENCE [LARGE SCALE GENOMIC DNA]</scope>
    <source>
        <strain evidence="2">26KH-42</strain>
    </source>
</reference>
<dbReference type="EMBL" id="CP037940">
    <property type="protein sequence ID" value="QBO35408.1"/>
    <property type="molecule type" value="Genomic_DNA"/>
</dbReference>
<evidence type="ECO:0000313" key="1">
    <source>
        <dbReference type="EMBL" id="QBO35408.1"/>
    </source>
</evidence>
<protein>
    <submittedName>
        <fullName evidence="1">Uncharacterized protein</fullName>
    </submittedName>
</protein>
<dbReference type="RefSeq" id="WP_133362488.1">
    <property type="nucleotide sequence ID" value="NZ_CP037940.1"/>
</dbReference>
<dbReference type="KEGG" id="wei:EQG49_02475"/>
<sequence length="70" mass="7882">MKESFTKFIDGFVGKKVLVTPPDFEPIYAKVDSAGNNEMLRMVNVITADGKKVKVSVDWIRNPKTWAPII</sequence>
<gene>
    <name evidence="1" type="ORF">EQG49_02475</name>
</gene>
<accession>A0A4P6YRW2</accession>